<dbReference type="EMBL" id="CP036553">
    <property type="protein sequence ID" value="QCQ37968.1"/>
    <property type="molecule type" value="Genomic_DNA"/>
</dbReference>
<dbReference type="RefSeq" id="WP_032529672.1">
    <property type="nucleotide sequence ID" value="NZ_CP036553.1"/>
</dbReference>
<evidence type="ECO:0000313" key="1">
    <source>
        <dbReference type="EMBL" id="QCQ37968.1"/>
    </source>
</evidence>
<dbReference type="AlphaFoldDB" id="A0AAP8ZVX7"/>
<reference evidence="1 2" key="1">
    <citation type="submission" date="2019-03" db="EMBL/GenBank/DDBJ databases">
        <title>Complete genome assembly of MDR B. fragilis.</title>
        <authorList>
            <person name="Sydenham T.V."/>
            <person name="Hasman H."/>
            <person name="Justesen U.S."/>
        </authorList>
    </citation>
    <scope>NUCLEOTIDE SEQUENCE [LARGE SCALE GENOMIC DNA]</scope>
    <source>
        <strain evidence="1 2">DCMOUH0067B</strain>
    </source>
</reference>
<name>A0AAP8ZVX7_BACFG</name>
<organism evidence="1 2">
    <name type="scientific">Bacteroides fragilis</name>
    <dbReference type="NCBI Taxonomy" id="817"/>
    <lineage>
        <taxon>Bacteria</taxon>
        <taxon>Pseudomonadati</taxon>
        <taxon>Bacteroidota</taxon>
        <taxon>Bacteroidia</taxon>
        <taxon>Bacteroidales</taxon>
        <taxon>Bacteroidaceae</taxon>
        <taxon>Bacteroides</taxon>
    </lineage>
</organism>
<sequence>MSKKLLFNESVPLAEVPLAKDSIFRTLIFIFGSNNSYYLDINSKTASLRLQYLTGESAGYITFTPNINVNITVKFLHKDGTVIYEVSSGFIGGSTDKKITFDDDVIITEVSNLRNIKLLNK</sequence>
<protein>
    <submittedName>
        <fullName evidence="1">Uncharacterized protein</fullName>
    </submittedName>
</protein>
<proteinExistence type="predicted"/>
<evidence type="ECO:0000313" key="2">
    <source>
        <dbReference type="Proteomes" id="UP000028294"/>
    </source>
</evidence>
<dbReference type="Proteomes" id="UP000028294">
    <property type="component" value="Chromosome"/>
</dbReference>
<accession>A0AAP8ZVX7</accession>
<gene>
    <name evidence="1" type="ORF">IA74_018720</name>
</gene>